<accession>A0ABY4EJN1</accession>
<dbReference type="PANTHER" id="PTHR40265">
    <property type="entry name" value="BLL2707 PROTEIN"/>
    <property type="match status" value="1"/>
</dbReference>
<dbReference type="InterPro" id="IPR025870">
    <property type="entry name" value="Glyoxalase-like_dom"/>
</dbReference>
<evidence type="ECO:0000313" key="3">
    <source>
        <dbReference type="Proteomes" id="UP000831787"/>
    </source>
</evidence>
<dbReference type="Gene3D" id="3.10.180.10">
    <property type="entry name" value="2,3-Dihydroxybiphenyl 1,2-Dioxygenase, domain 1"/>
    <property type="match status" value="1"/>
</dbReference>
<evidence type="ECO:0000313" key="2">
    <source>
        <dbReference type="EMBL" id="UOQ44374.1"/>
    </source>
</evidence>
<dbReference type="InterPro" id="IPR029068">
    <property type="entry name" value="Glyas_Bleomycin-R_OHBP_Dase"/>
</dbReference>
<dbReference type="EMBL" id="CP095073">
    <property type="protein sequence ID" value="UOQ44374.1"/>
    <property type="molecule type" value="Genomic_DNA"/>
</dbReference>
<gene>
    <name evidence="2" type="ORF">MUN89_21545</name>
</gene>
<dbReference type="Proteomes" id="UP000831787">
    <property type="component" value="Chromosome"/>
</dbReference>
<evidence type="ECO:0000259" key="1">
    <source>
        <dbReference type="Pfam" id="PF13468"/>
    </source>
</evidence>
<dbReference type="PANTHER" id="PTHR40265:SF1">
    <property type="entry name" value="GLYOXALASE-LIKE DOMAIN-CONTAINING PROTEIN"/>
    <property type="match status" value="1"/>
</dbReference>
<keyword evidence="3" id="KW-1185">Reference proteome</keyword>
<feature type="domain" description="Glyoxalase-like" evidence="1">
    <location>
        <begin position="4"/>
        <end position="184"/>
    </location>
</feature>
<dbReference type="RefSeq" id="WP_244710279.1">
    <property type="nucleotide sequence ID" value="NZ_CP095073.1"/>
</dbReference>
<proteinExistence type="predicted"/>
<name>A0ABY4EJN1_9BACI</name>
<dbReference type="Pfam" id="PF13468">
    <property type="entry name" value="Glyoxalase_3"/>
    <property type="match status" value="1"/>
</dbReference>
<protein>
    <submittedName>
        <fullName evidence="2">VOC family protein</fullName>
    </submittedName>
</protein>
<dbReference type="SUPFAM" id="SSF54593">
    <property type="entry name" value="Glyoxalase/Bleomycin resistance protein/Dihydroxybiphenyl dioxygenase"/>
    <property type="match status" value="1"/>
</dbReference>
<reference evidence="2 3" key="1">
    <citation type="submission" date="2022-04" db="EMBL/GenBank/DDBJ databases">
        <title>Halobacillus sp. isolated from saltern.</title>
        <authorList>
            <person name="Won M."/>
            <person name="Lee C.-M."/>
            <person name="Woen H.-Y."/>
            <person name="Kwon S.-W."/>
        </authorList>
    </citation>
    <scope>NUCLEOTIDE SEQUENCE [LARGE SCALE GENOMIC DNA]</scope>
    <source>
        <strain evidence="2 3">SSBR10-3</strain>
    </source>
</reference>
<organism evidence="2 3">
    <name type="scientific">Halobacillus salinarum</name>
    <dbReference type="NCBI Taxonomy" id="2932257"/>
    <lineage>
        <taxon>Bacteria</taxon>
        <taxon>Bacillati</taxon>
        <taxon>Bacillota</taxon>
        <taxon>Bacilli</taxon>
        <taxon>Bacillales</taxon>
        <taxon>Bacillaceae</taxon>
        <taxon>Halobacillus</taxon>
    </lineage>
</organism>
<sequence>MLALDHIVVASQNPEEACASYARKTGFKTVEGGTHEKWGTYNHLCFFPNQSYVEWIGIIDEIKASHSENPLIQQLYEALAQNQQGLIQFALRTANMDAYVHEFQQQNIPYSGPYQGQRQKQDGELLKWQMLFPSVKSDSWTAPFLIEWEKDRIPEDKSAEVNQPLTELNIGVRSPEHSVPLFQDLYQLGPARTEKGEIGNPSFYWPLENAKLTMSIGEGLEANVNGMIL</sequence>